<evidence type="ECO:0000256" key="3">
    <source>
        <dbReference type="ARBA" id="ARBA00022824"/>
    </source>
</evidence>
<dbReference type="InterPro" id="IPR003388">
    <property type="entry name" value="Reticulon"/>
</dbReference>
<dbReference type="PANTHER" id="PTHR46626">
    <property type="entry name" value="RETICULON-LIKE PROTEIN B17"/>
    <property type="match status" value="1"/>
</dbReference>
<evidence type="ECO:0000256" key="6">
    <source>
        <dbReference type="RuleBase" id="RU363132"/>
    </source>
</evidence>
<keyword evidence="2 6" id="KW-0812">Transmembrane</keyword>
<feature type="compositionally biased region" description="Basic residues" evidence="7">
    <location>
        <begin position="199"/>
        <end position="209"/>
    </location>
</feature>
<comment type="subcellular location">
    <subcellularLocation>
        <location evidence="1 6">Endoplasmic reticulum membrane</location>
        <topology evidence="1 6">Multi-pass membrane protein</topology>
    </subcellularLocation>
</comment>
<feature type="region of interest" description="Disordered" evidence="7">
    <location>
        <begin position="199"/>
        <end position="235"/>
    </location>
</feature>
<evidence type="ECO:0000313" key="9">
    <source>
        <dbReference type="EMBL" id="CAK9216517.1"/>
    </source>
</evidence>
<feature type="transmembrane region" description="Helical" evidence="6">
    <location>
        <begin position="280"/>
        <end position="298"/>
    </location>
</feature>
<name>A0ABP0UAK9_9BRYO</name>
<reference evidence="9" key="1">
    <citation type="submission" date="2024-02" db="EMBL/GenBank/DDBJ databases">
        <authorList>
            <consortium name="ELIXIR-Norway"/>
            <consortium name="Elixir Norway"/>
        </authorList>
    </citation>
    <scope>NUCLEOTIDE SEQUENCE</scope>
</reference>
<dbReference type="Pfam" id="PF02453">
    <property type="entry name" value="Reticulon"/>
    <property type="match status" value="1"/>
</dbReference>
<evidence type="ECO:0000256" key="4">
    <source>
        <dbReference type="ARBA" id="ARBA00022989"/>
    </source>
</evidence>
<feature type="region of interest" description="Disordered" evidence="7">
    <location>
        <begin position="159"/>
        <end position="178"/>
    </location>
</feature>
<evidence type="ECO:0000256" key="7">
    <source>
        <dbReference type="SAM" id="MobiDB-lite"/>
    </source>
</evidence>
<evidence type="ECO:0000256" key="5">
    <source>
        <dbReference type="ARBA" id="ARBA00023136"/>
    </source>
</evidence>
<dbReference type="PROSITE" id="PS50845">
    <property type="entry name" value="RETICULON"/>
    <property type="match status" value="1"/>
</dbReference>
<evidence type="ECO:0000256" key="1">
    <source>
        <dbReference type="ARBA" id="ARBA00004477"/>
    </source>
</evidence>
<dbReference type="InterPro" id="IPR044647">
    <property type="entry name" value="RTNLB17/18/21"/>
</dbReference>
<organism evidence="9 10">
    <name type="scientific">Sphagnum troendelagicum</name>
    <dbReference type="NCBI Taxonomy" id="128251"/>
    <lineage>
        <taxon>Eukaryota</taxon>
        <taxon>Viridiplantae</taxon>
        <taxon>Streptophyta</taxon>
        <taxon>Embryophyta</taxon>
        <taxon>Bryophyta</taxon>
        <taxon>Sphagnophytina</taxon>
        <taxon>Sphagnopsida</taxon>
        <taxon>Sphagnales</taxon>
        <taxon>Sphagnaceae</taxon>
        <taxon>Sphagnum</taxon>
    </lineage>
</organism>
<keyword evidence="10" id="KW-1185">Reference proteome</keyword>
<proteinExistence type="predicted"/>
<dbReference type="PANTHER" id="PTHR46626:SF2">
    <property type="entry name" value="RETICULON-LIKE PROTEIN B17"/>
    <property type="match status" value="1"/>
</dbReference>
<evidence type="ECO:0000256" key="2">
    <source>
        <dbReference type="ARBA" id="ARBA00022692"/>
    </source>
</evidence>
<accession>A0ABP0UAK9</accession>
<feature type="transmembrane region" description="Helical" evidence="6">
    <location>
        <begin position="258"/>
        <end position="274"/>
    </location>
</feature>
<feature type="transmembrane region" description="Helical" evidence="6">
    <location>
        <begin position="373"/>
        <end position="391"/>
    </location>
</feature>
<sequence length="487" mass="54241">MSPRKVPAATAAAMADDPVPLYKSARGLQANMASLMNGVDVEMNDVGRSREVVPVLRSKSCSKSRSHRELREELLGISRPSVGNRELRSNSVVRRSPRTKLNEAGSVPGQGVRVIRQPAKSPMMEVLHSADESLSHIEEVSGKMAHSPLRSRVEAMESMSKSLRPSERTYHRKLRSPHASMEGTAELYNGEEISVVVQRKGRPRQHKRKLSESNPILPPLQPIEPGSRSARGESTSEGGLWLHAIEDLIMWKDVQRSSLLFGASCFFILSTSFVKDMSCRVLTLTAYVGMIRLAAVFFHRTFLSSSSRQSAELQQQVTEEDILRCIRVVLPVINLAFNKSGELFSGDPATTLKVAAVLWLVARMGYAISLWSFLRFGFLALFIVPKFYVLYSNQLFDHGRALLLRAWMLWTSCSHKKAVIAGTCLMAWNLSSVSARLFGAFFMIVALRLYQQMHNPSFGSHSVNEDSNIATLALICNTVTDQFTKDI</sequence>
<keyword evidence="4 6" id="KW-1133">Transmembrane helix</keyword>
<gene>
    <name evidence="9" type="ORF">CSSPTR1EN2_LOCUS13510</name>
</gene>
<feature type="domain" description="Reticulon" evidence="8">
    <location>
        <begin position="245"/>
        <end position="395"/>
    </location>
</feature>
<protein>
    <recommendedName>
        <fullName evidence="6">Reticulon-like protein</fullName>
    </recommendedName>
</protein>
<dbReference type="EMBL" id="OZ019894">
    <property type="protein sequence ID" value="CAK9216517.1"/>
    <property type="molecule type" value="Genomic_DNA"/>
</dbReference>
<keyword evidence="5 6" id="KW-0472">Membrane</keyword>
<evidence type="ECO:0000313" key="10">
    <source>
        <dbReference type="Proteomes" id="UP001497512"/>
    </source>
</evidence>
<evidence type="ECO:0000259" key="8">
    <source>
        <dbReference type="PROSITE" id="PS50845"/>
    </source>
</evidence>
<dbReference type="Proteomes" id="UP001497512">
    <property type="component" value="Chromosome 2"/>
</dbReference>
<keyword evidence="3 6" id="KW-0256">Endoplasmic reticulum</keyword>
<feature type="transmembrane region" description="Helical" evidence="6">
    <location>
        <begin position="433"/>
        <end position="450"/>
    </location>
</feature>